<accession>A0ABC8UYJ4</accession>
<evidence type="ECO:0000313" key="1">
    <source>
        <dbReference type="EMBL" id="CAK9186173.1"/>
    </source>
</evidence>
<sequence>MALTAQIYCLTTPVNRSRSSDDIDLASHCLPKACREEVLAVEQDPSTTLNRSSIDENDLDLLDVSSNQEKLNEGENKEENILDAFIRSSKIPKFNHVAFIKMTRTQEYLERDTFRAQEGLRFVPFAMKPDLKRDEDDEAFKTMKHSNDEPFCDEASGGVLNLQLYAVPTTCLMKRGMISEVAIEGIKFFLVDIGPWSSGHFPQRQSISRGDGLVFYGMVFSSFI</sequence>
<name>A0ABC8UYJ4_9AQUA</name>
<comment type="caution">
    <text evidence="1">The sequence shown here is derived from an EMBL/GenBank/DDBJ whole genome shotgun (WGS) entry which is preliminary data.</text>
</comment>
<gene>
    <name evidence="1" type="ORF">ILEXP_LOCUS56653</name>
</gene>
<proteinExistence type="predicted"/>
<evidence type="ECO:0000313" key="2">
    <source>
        <dbReference type="Proteomes" id="UP001642360"/>
    </source>
</evidence>
<dbReference type="AlphaFoldDB" id="A0ABC8UYJ4"/>
<dbReference type="EMBL" id="CAUOFW020009502">
    <property type="protein sequence ID" value="CAK9186173.1"/>
    <property type="molecule type" value="Genomic_DNA"/>
</dbReference>
<reference evidence="1 2" key="1">
    <citation type="submission" date="2024-02" db="EMBL/GenBank/DDBJ databases">
        <authorList>
            <person name="Vignale AGUSTIN F."/>
            <person name="Sosa J E."/>
            <person name="Modenutti C."/>
        </authorList>
    </citation>
    <scope>NUCLEOTIDE SEQUENCE [LARGE SCALE GENOMIC DNA]</scope>
</reference>
<keyword evidence="2" id="KW-1185">Reference proteome</keyword>
<dbReference type="Proteomes" id="UP001642360">
    <property type="component" value="Unassembled WGS sequence"/>
</dbReference>
<protein>
    <submittedName>
        <fullName evidence="1">Uncharacterized protein</fullName>
    </submittedName>
</protein>
<organism evidence="1 2">
    <name type="scientific">Ilex paraguariensis</name>
    <name type="common">yerba mate</name>
    <dbReference type="NCBI Taxonomy" id="185542"/>
    <lineage>
        <taxon>Eukaryota</taxon>
        <taxon>Viridiplantae</taxon>
        <taxon>Streptophyta</taxon>
        <taxon>Embryophyta</taxon>
        <taxon>Tracheophyta</taxon>
        <taxon>Spermatophyta</taxon>
        <taxon>Magnoliopsida</taxon>
        <taxon>eudicotyledons</taxon>
        <taxon>Gunneridae</taxon>
        <taxon>Pentapetalae</taxon>
        <taxon>asterids</taxon>
        <taxon>campanulids</taxon>
        <taxon>Aquifoliales</taxon>
        <taxon>Aquifoliaceae</taxon>
        <taxon>Ilex</taxon>
    </lineage>
</organism>